<evidence type="ECO:0000313" key="3">
    <source>
        <dbReference type="EMBL" id="CAF4529355.1"/>
    </source>
</evidence>
<proteinExistence type="predicted"/>
<evidence type="ECO:0000256" key="1">
    <source>
        <dbReference type="SAM" id="MobiDB-lite"/>
    </source>
</evidence>
<sequence>VSVITLSSDEDDEQPPPRVAPPHPQTINSNSNNRSNIKRERISIDHRTQVNILSFIH</sequence>
<evidence type="ECO:0000313" key="5">
    <source>
        <dbReference type="Proteomes" id="UP000681720"/>
    </source>
</evidence>
<evidence type="ECO:0000313" key="2">
    <source>
        <dbReference type="EMBL" id="CAF4459421.1"/>
    </source>
</evidence>
<dbReference type="EMBL" id="CAJOBI010071312">
    <property type="protein sequence ID" value="CAF4459421.1"/>
    <property type="molecule type" value="Genomic_DNA"/>
</dbReference>
<dbReference type="EMBL" id="CAJOBJ010088080">
    <property type="protein sequence ID" value="CAF4529355.1"/>
    <property type="molecule type" value="Genomic_DNA"/>
</dbReference>
<feature type="non-terminal residue" evidence="3">
    <location>
        <position position="1"/>
    </location>
</feature>
<dbReference type="EMBL" id="CAJOBH010090043">
    <property type="protein sequence ID" value="CAF4560422.1"/>
    <property type="molecule type" value="Genomic_DNA"/>
</dbReference>
<comment type="caution">
    <text evidence="3">The sequence shown here is derived from an EMBL/GenBank/DDBJ whole genome shotgun (WGS) entry which is preliminary data.</text>
</comment>
<organism evidence="3 5">
    <name type="scientific">Rotaria magnacalcarata</name>
    <dbReference type="NCBI Taxonomy" id="392030"/>
    <lineage>
        <taxon>Eukaryota</taxon>
        <taxon>Metazoa</taxon>
        <taxon>Spiralia</taxon>
        <taxon>Gnathifera</taxon>
        <taxon>Rotifera</taxon>
        <taxon>Eurotatoria</taxon>
        <taxon>Bdelloidea</taxon>
        <taxon>Philodinida</taxon>
        <taxon>Philodinidae</taxon>
        <taxon>Rotaria</taxon>
    </lineage>
</organism>
<evidence type="ECO:0000313" key="4">
    <source>
        <dbReference type="EMBL" id="CAF4560422.1"/>
    </source>
</evidence>
<dbReference type="Proteomes" id="UP000681967">
    <property type="component" value="Unassembled WGS sequence"/>
</dbReference>
<dbReference type="Proteomes" id="UP000681720">
    <property type="component" value="Unassembled WGS sequence"/>
</dbReference>
<gene>
    <name evidence="4" type="ORF">BYL167_LOCUS38483</name>
    <name evidence="3" type="ORF">GIL414_LOCUS35952</name>
    <name evidence="2" type="ORF">SMN809_LOCUS33096</name>
</gene>
<name>A0A8S2XXY4_9BILA</name>
<reference evidence="3" key="1">
    <citation type="submission" date="2021-02" db="EMBL/GenBank/DDBJ databases">
        <authorList>
            <person name="Nowell W R."/>
        </authorList>
    </citation>
    <scope>NUCLEOTIDE SEQUENCE</scope>
</reference>
<dbReference type="AlphaFoldDB" id="A0A8S2XXY4"/>
<dbReference type="Proteomes" id="UP000676336">
    <property type="component" value="Unassembled WGS sequence"/>
</dbReference>
<accession>A0A8S2XXY4</accession>
<protein>
    <submittedName>
        <fullName evidence="3">Uncharacterized protein</fullName>
    </submittedName>
</protein>
<feature type="region of interest" description="Disordered" evidence="1">
    <location>
        <begin position="1"/>
        <end position="42"/>
    </location>
</feature>